<feature type="region of interest" description="Disordered" evidence="1">
    <location>
        <begin position="1"/>
        <end position="30"/>
    </location>
</feature>
<evidence type="ECO:0000313" key="2">
    <source>
        <dbReference type="EMBL" id="TNN33450.1"/>
    </source>
</evidence>
<feature type="compositionally biased region" description="Basic and acidic residues" evidence="1">
    <location>
        <begin position="8"/>
        <end position="20"/>
    </location>
</feature>
<keyword evidence="3" id="KW-1185">Reference proteome</keyword>
<protein>
    <submittedName>
        <fullName evidence="2">Uncharacterized protein</fullName>
    </submittedName>
</protein>
<dbReference type="AlphaFoldDB" id="A0A4Z2EXV5"/>
<feature type="region of interest" description="Disordered" evidence="1">
    <location>
        <begin position="161"/>
        <end position="227"/>
    </location>
</feature>
<comment type="caution">
    <text evidence="2">The sequence shown here is derived from an EMBL/GenBank/DDBJ whole genome shotgun (WGS) entry which is preliminary data.</text>
</comment>
<organism evidence="2 3">
    <name type="scientific">Liparis tanakae</name>
    <name type="common">Tanaka's snailfish</name>
    <dbReference type="NCBI Taxonomy" id="230148"/>
    <lineage>
        <taxon>Eukaryota</taxon>
        <taxon>Metazoa</taxon>
        <taxon>Chordata</taxon>
        <taxon>Craniata</taxon>
        <taxon>Vertebrata</taxon>
        <taxon>Euteleostomi</taxon>
        <taxon>Actinopterygii</taxon>
        <taxon>Neopterygii</taxon>
        <taxon>Teleostei</taxon>
        <taxon>Neoteleostei</taxon>
        <taxon>Acanthomorphata</taxon>
        <taxon>Eupercaria</taxon>
        <taxon>Perciformes</taxon>
        <taxon>Cottioidei</taxon>
        <taxon>Cottales</taxon>
        <taxon>Liparidae</taxon>
        <taxon>Liparis</taxon>
    </lineage>
</organism>
<evidence type="ECO:0000256" key="1">
    <source>
        <dbReference type="SAM" id="MobiDB-lite"/>
    </source>
</evidence>
<evidence type="ECO:0000313" key="3">
    <source>
        <dbReference type="Proteomes" id="UP000314294"/>
    </source>
</evidence>
<dbReference type="Proteomes" id="UP000314294">
    <property type="component" value="Unassembled WGS sequence"/>
</dbReference>
<sequence length="227" mass="23563">MQTLSGGRESERGRERERGQVTRNTLRRLAPPPRAAAPLVALVAVLAALGFDLQGQLSGGGQHQHARTPPLGSGPADGDRGQAARILFLEAECFPRRSYLDGRRFDEADAVDVLHDVGEKLEGLQEVDGRRRRGRHRLLQFCSRPHGASLCSSITSSSVASTRSPTVASSTTSSITSIASSSTSSASSTSSTTSASSTSVASSTTSVASSTTSVASSTTSVASSTRT</sequence>
<dbReference type="EMBL" id="SRLO01002241">
    <property type="protein sequence ID" value="TNN33450.1"/>
    <property type="molecule type" value="Genomic_DNA"/>
</dbReference>
<accession>A0A4Z2EXV5</accession>
<proteinExistence type="predicted"/>
<gene>
    <name evidence="2" type="ORF">EYF80_056386</name>
</gene>
<feature type="region of interest" description="Disordered" evidence="1">
    <location>
        <begin position="57"/>
        <end position="80"/>
    </location>
</feature>
<name>A0A4Z2EXV5_9TELE</name>
<reference evidence="2 3" key="1">
    <citation type="submission" date="2019-03" db="EMBL/GenBank/DDBJ databases">
        <title>First draft genome of Liparis tanakae, snailfish: a comprehensive survey of snailfish specific genes.</title>
        <authorList>
            <person name="Kim W."/>
            <person name="Song I."/>
            <person name="Jeong J.-H."/>
            <person name="Kim D."/>
            <person name="Kim S."/>
            <person name="Ryu S."/>
            <person name="Song J.Y."/>
            <person name="Lee S.K."/>
        </authorList>
    </citation>
    <scope>NUCLEOTIDE SEQUENCE [LARGE SCALE GENOMIC DNA]</scope>
    <source>
        <tissue evidence="2">Muscle</tissue>
    </source>
</reference>